<protein>
    <submittedName>
        <fullName evidence="2">Uncharacterized protein</fullName>
    </submittedName>
</protein>
<reference evidence="2" key="1">
    <citation type="submission" date="2020-05" db="EMBL/GenBank/DDBJ databases">
        <title>Mycena genomes resolve the evolution of fungal bioluminescence.</title>
        <authorList>
            <person name="Tsai I.J."/>
        </authorList>
    </citation>
    <scope>NUCLEOTIDE SEQUENCE</scope>
    <source>
        <strain evidence="2">160909Yilan</strain>
    </source>
</reference>
<accession>A0A8H6YM04</accession>
<dbReference type="OrthoDB" id="3051177at2759"/>
<dbReference type="Proteomes" id="UP000623467">
    <property type="component" value="Unassembled WGS sequence"/>
</dbReference>
<proteinExistence type="predicted"/>
<feature type="compositionally biased region" description="Polar residues" evidence="1">
    <location>
        <begin position="229"/>
        <end position="240"/>
    </location>
</feature>
<feature type="compositionally biased region" description="Polar residues" evidence="1">
    <location>
        <begin position="27"/>
        <end position="47"/>
    </location>
</feature>
<keyword evidence="3" id="KW-1185">Reference proteome</keyword>
<evidence type="ECO:0000313" key="3">
    <source>
        <dbReference type="Proteomes" id="UP000623467"/>
    </source>
</evidence>
<feature type="region of interest" description="Disordered" evidence="1">
    <location>
        <begin position="204"/>
        <end position="315"/>
    </location>
</feature>
<sequence>MASSKRTKSSSKENPRPPQSRKKAPKKSSQTALLQDHNIGTTSSGSQDGVDRIRELEALLCETQGRLRTTEARLAERGDAAQGSVIHHNGGQATRIPAPSRISDVTMSEIRSELGYTKQQWNAVRSCVRDCLSAARLDWDAHWKSQSTTKLGYAFNAVEDDFPELRRFDGQWAVNRIAKDVWDNRKTYIHCVDKPSTYIGRRTAQRHAGDGSAHTGSQRSTPPDGPASLRSTSAHGSPQHTPSPGPSRPAPRPLRRPRAPSSSSSSSSDDDDDLEKVDDTDDEEEEETDEAGRSKKRTKASGGLPAKRQKILTTS</sequence>
<evidence type="ECO:0000256" key="1">
    <source>
        <dbReference type="SAM" id="MobiDB-lite"/>
    </source>
</evidence>
<organism evidence="2 3">
    <name type="scientific">Mycena sanguinolenta</name>
    <dbReference type="NCBI Taxonomy" id="230812"/>
    <lineage>
        <taxon>Eukaryota</taxon>
        <taxon>Fungi</taxon>
        <taxon>Dikarya</taxon>
        <taxon>Basidiomycota</taxon>
        <taxon>Agaricomycotina</taxon>
        <taxon>Agaricomycetes</taxon>
        <taxon>Agaricomycetidae</taxon>
        <taxon>Agaricales</taxon>
        <taxon>Marasmiineae</taxon>
        <taxon>Mycenaceae</taxon>
        <taxon>Mycena</taxon>
    </lineage>
</organism>
<feature type="compositionally biased region" description="Acidic residues" evidence="1">
    <location>
        <begin position="268"/>
        <end position="289"/>
    </location>
</feature>
<evidence type="ECO:0000313" key="2">
    <source>
        <dbReference type="EMBL" id="KAF7361102.1"/>
    </source>
</evidence>
<feature type="region of interest" description="Disordered" evidence="1">
    <location>
        <begin position="1"/>
        <end position="49"/>
    </location>
</feature>
<comment type="caution">
    <text evidence="2">The sequence shown here is derived from an EMBL/GenBank/DDBJ whole genome shotgun (WGS) entry which is preliminary data.</text>
</comment>
<dbReference type="EMBL" id="JACAZH010000008">
    <property type="protein sequence ID" value="KAF7361102.1"/>
    <property type="molecule type" value="Genomic_DNA"/>
</dbReference>
<dbReference type="AlphaFoldDB" id="A0A8H6YM04"/>
<name>A0A8H6YM04_9AGAR</name>
<feature type="compositionally biased region" description="Pro residues" evidence="1">
    <location>
        <begin position="241"/>
        <end position="252"/>
    </location>
</feature>
<gene>
    <name evidence="2" type="ORF">MSAN_01141800</name>
</gene>